<dbReference type="InterPro" id="IPR036316">
    <property type="entry name" value="Pili_assmbl_chap_C_dom_sf"/>
</dbReference>
<evidence type="ECO:0000256" key="7">
    <source>
        <dbReference type="ARBA" id="ARBA00023319"/>
    </source>
</evidence>
<proteinExistence type="inferred from homology"/>
<evidence type="ECO:0000256" key="6">
    <source>
        <dbReference type="ARBA" id="ARBA00023186"/>
    </source>
</evidence>
<dbReference type="Pfam" id="PF02753">
    <property type="entry name" value="PapD_C"/>
    <property type="match status" value="1"/>
</dbReference>
<dbReference type="SUPFAM" id="SSF49584">
    <property type="entry name" value="Periplasmic chaperone C-domain"/>
    <property type="match status" value="1"/>
</dbReference>
<dbReference type="GO" id="GO:0030288">
    <property type="term" value="C:outer membrane-bounded periplasmic space"/>
    <property type="evidence" value="ECO:0007669"/>
    <property type="project" value="InterPro"/>
</dbReference>
<keyword evidence="7" id="KW-0393">Immunoglobulin domain</keyword>
<name>A0A8S7I6R1_ECOLX</name>
<evidence type="ECO:0000313" key="12">
    <source>
        <dbReference type="EMBL" id="EFC2248162.1"/>
    </source>
</evidence>
<dbReference type="PROSITE" id="PS00635">
    <property type="entry name" value="PILI_CHAPERONE"/>
    <property type="match status" value="1"/>
</dbReference>
<evidence type="ECO:0000256" key="4">
    <source>
        <dbReference type="ARBA" id="ARBA00022729"/>
    </source>
</evidence>
<dbReference type="RefSeq" id="WP_040100218.1">
    <property type="nucleotide sequence ID" value="NZ_CP049202.1"/>
</dbReference>
<gene>
    <name evidence="12" type="ORF">E5H86_20615</name>
</gene>
<keyword evidence="5" id="KW-0574">Periplasm</keyword>
<reference evidence="12 13" key="1">
    <citation type="submission" date="2019-04" db="EMBL/GenBank/DDBJ databases">
        <authorList>
            <consortium name="NARMS: The National Antimicrobial Resistance Monitoring System"/>
        </authorList>
    </citation>
    <scope>NUCLEOTIDE SEQUENCE [LARGE SCALE GENOMIC DNA]</scope>
    <source>
        <strain evidence="12 13">FSIS11919500</strain>
    </source>
</reference>
<comment type="caution">
    <text evidence="12">The sequence shown here is derived from an EMBL/GenBank/DDBJ whole genome shotgun (WGS) entry which is preliminary data.</text>
</comment>
<dbReference type="InterPro" id="IPR001829">
    <property type="entry name" value="Pili_assmbl_chaperone_bac"/>
</dbReference>
<dbReference type="AlphaFoldDB" id="A0A8S7I6R1"/>
<dbReference type="InterPro" id="IPR016148">
    <property type="entry name" value="Pili_assmbl_chaperone_C"/>
</dbReference>
<dbReference type="NCBIfam" id="NF011758">
    <property type="entry name" value="PRK15211.1"/>
    <property type="match status" value="1"/>
</dbReference>
<keyword evidence="6 8" id="KW-0143">Chaperone</keyword>
<evidence type="ECO:0000313" key="13">
    <source>
        <dbReference type="Proteomes" id="UP000531916"/>
    </source>
</evidence>
<evidence type="ECO:0000256" key="1">
    <source>
        <dbReference type="ARBA" id="ARBA00004418"/>
    </source>
</evidence>
<dbReference type="EMBL" id="AASEPP010000040">
    <property type="protein sequence ID" value="EFC2248162.1"/>
    <property type="molecule type" value="Genomic_DNA"/>
</dbReference>
<sequence>MIIWCVVLFLPLTICNKTMAAFTLGGTRFIYEEGRKNTSFDVTNDADNTYGGQVWIDNQSKNSGVYMVPTPPFFKLAPKQTQILRILKTEGGVPLPEDRESLFWLNVQEIPPKAEKADDPILSIALNSRVKLFYRPRSLVQGRNGAEKRMKLIQKSGITFLKNPTPYYFAITKIKVNNHNIPLSKEEEVTVSVMAPFSEVAVKSIPAYIKTINVETINDWGNVEHYSLKGE</sequence>
<dbReference type="InterPro" id="IPR008962">
    <property type="entry name" value="PapD-like_sf"/>
</dbReference>
<keyword evidence="3" id="KW-1029">Fimbrium biogenesis</keyword>
<feature type="domain" description="Pili assembly chaperone N-terminal" evidence="10">
    <location>
        <begin position="22"/>
        <end position="139"/>
    </location>
</feature>
<dbReference type="InterPro" id="IPR013783">
    <property type="entry name" value="Ig-like_fold"/>
</dbReference>
<evidence type="ECO:0000256" key="8">
    <source>
        <dbReference type="RuleBase" id="RU003918"/>
    </source>
</evidence>
<dbReference type="Proteomes" id="UP000531916">
    <property type="component" value="Unassembled WGS sequence"/>
</dbReference>
<dbReference type="GO" id="GO:0071555">
    <property type="term" value="P:cell wall organization"/>
    <property type="evidence" value="ECO:0007669"/>
    <property type="project" value="InterPro"/>
</dbReference>
<keyword evidence="4 9" id="KW-0732">Signal</keyword>
<dbReference type="SUPFAM" id="SSF49354">
    <property type="entry name" value="PapD-like"/>
    <property type="match status" value="1"/>
</dbReference>
<comment type="subcellular location">
    <subcellularLocation>
        <location evidence="1 8">Periplasm</location>
    </subcellularLocation>
</comment>
<dbReference type="InterPro" id="IPR016147">
    <property type="entry name" value="Pili_assmbl_chaperone_N"/>
</dbReference>
<dbReference type="PRINTS" id="PR00969">
    <property type="entry name" value="CHAPERONPILI"/>
</dbReference>
<evidence type="ECO:0000256" key="9">
    <source>
        <dbReference type="SAM" id="SignalP"/>
    </source>
</evidence>
<evidence type="ECO:0000259" key="10">
    <source>
        <dbReference type="Pfam" id="PF00345"/>
    </source>
</evidence>
<dbReference type="Pfam" id="PF00345">
    <property type="entry name" value="PapD_N"/>
    <property type="match status" value="1"/>
</dbReference>
<feature type="signal peptide" evidence="9">
    <location>
        <begin position="1"/>
        <end position="20"/>
    </location>
</feature>
<accession>A0A8S7I6R1</accession>
<evidence type="ECO:0000256" key="2">
    <source>
        <dbReference type="ARBA" id="ARBA00007399"/>
    </source>
</evidence>
<dbReference type="PANTHER" id="PTHR30251">
    <property type="entry name" value="PILUS ASSEMBLY CHAPERONE"/>
    <property type="match status" value="1"/>
</dbReference>
<organism evidence="12 13">
    <name type="scientific">Escherichia coli</name>
    <dbReference type="NCBI Taxonomy" id="562"/>
    <lineage>
        <taxon>Bacteria</taxon>
        <taxon>Pseudomonadati</taxon>
        <taxon>Pseudomonadota</taxon>
        <taxon>Gammaproteobacteria</taxon>
        <taxon>Enterobacterales</taxon>
        <taxon>Enterobacteriaceae</taxon>
        <taxon>Escherichia</taxon>
    </lineage>
</organism>
<comment type="similarity">
    <text evidence="2 8">Belongs to the periplasmic pilus chaperone family.</text>
</comment>
<protein>
    <submittedName>
        <fullName evidence="12">Fimbrial chaperone</fullName>
    </submittedName>
</protein>
<dbReference type="Gene3D" id="2.60.40.10">
    <property type="entry name" value="Immunoglobulins"/>
    <property type="match status" value="2"/>
</dbReference>
<evidence type="ECO:0000256" key="5">
    <source>
        <dbReference type="ARBA" id="ARBA00022764"/>
    </source>
</evidence>
<evidence type="ECO:0000259" key="11">
    <source>
        <dbReference type="Pfam" id="PF02753"/>
    </source>
</evidence>
<feature type="domain" description="Pili assembly chaperone C-terminal" evidence="11">
    <location>
        <begin position="161"/>
        <end position="223"/>
    </location>
</feature>
<evidence type="ECO:0000256" key="3">
    <source>
        <dbReference type="ARBA" id="ARBA00022558"/>
    </source>
</evidence>
<feature type="chain" id="PRO_5043266087" evidence="9">
    <location>
        <begin position="21"/>
        <end position="231"/>
    </location>
</feature>
<dbReference type="PANTHER" id="PTHR30251:SF2">
    <property type="entry name" value="FIMBRIAL CHAPERONE YADV-RELATED"/>
    <property type="match status" value="1"/>
</dbReference>
<dbReference type="InterPro" id="IPR018046">
    <property type="entry name" value="Pili_assmbl_chaperone_CS"/>
</dbReference>
<dbReference type="InterPro" id="IPR050643">
    <property type="entry name" value="Periplasmic_pilus_chap"/>
</dbReference>